<evidence type="ECO:0000256" key="3">
    <source>
        <dbReference type="SAM" id="MobiDB-lite"/>
    </source>
</evidence>
<feature type="region of interest" description="Disordered" evidence="3">
    <location>
        <begin position="80"/>
        <end position="101"/>
    </location>
</feature>
<feature type="domain" description="CzcB-like C-terminal circularly permuted SH3-like" evidence="6">
    <location>
        <begin position="297"/>
        <end position="357"/>
    </location>
</feature>
<evidence type="ECO:0000313" key="8">
    <source>
        <dbReference type="Proteomes" id="UP000636938"/>
    </source>
</evidence>
<evidence type="ECO:0000256" key="1">
    <source>
        <dbReference type="ARBA" id="ARBA00009477"/>
    </source>
</evidence>
<dbReference type="SUPFAM" id="SSF51230">
    <property type="entry name" value="Single hybrid motif"/>
    <property type="match status" value="1"/>
</dbReference>
<reference evidence="7 8" key="1">
    <citation type="submission" date="2020-08" db="EMBL/GenBank/DDBJ databases">
        <title>A Genomic Blueprint of the Chicken Gut Microbiome.</title>
        <authorList>
            <person name="Gilroy R."/>
            <person name="Ravi A."/>
            <person name="Getino M."/>
            <person name="Pursley I."/>
            <person name="Horton D.L."/>
            <person name="Alikhan N.-F."/>
            <person name="Baker D."/>
            <person name="Gharbi K."/>
            <person name="Hall N."/>
            <person name="Watson M."/>
            <person name="Adriaenssens E.M."/>
            <person name="Foster-Nyarko E."/>
            <person name="Jarju S."/>
            <person name="Secka A."/>
            <person name="Antonio M."/>
            <person name="Oren A."/>
            <person name="Chaudhuri R."/>
            <person name="La Ragione R.M."/>
            <person name="Hildebrand F."/>
            <person name="Pallen M.J."/>
        </authorList>
    </citation>
    <scope>NUCLEOTIDE SEQUENCE [LARGE SCALE GENOMIC DNA]</scope>
    <source>
        <strain evidence="7 8">Sa5BUN4</strain>
    </source>
</reference>
<dbReference type="Gene3D" id="2.40.50.100">
    <property type="match status" value="1"/>
</dbReference>
<sequence length="369" mass="37813">MGPAAGDAHPSAAAPAGCSGVRAECPDRDPAADRTATGRQRNPRNRTMTSTTVAPRRLLAILLLSALLAGCSDKAAKAADEDTHAHAEGGSHADEAPADSTRISDAQARAAGIVSAAAGQGTIADEHEVQGLLAPVDGRSAQVTARFPGPVRALRANVGDRVRAGQPLASIESNLSLTTYSIAAPISGVVLSRQVQLGAVAAEGQVLFDIGDLSQLWVDLHIFGSDTQHITAGVPVTITRMTDGAAQTVTLERVLPGTATASQSTVARATIDNADGLWRPGAAVRARIVVASTPAPLAVPLSALQTLDGKDVVFVRDGETYQAREVQLGARDARQVAVTGGLQAGEQVVVEQSYTVKADIGKAGAAHEH</sequence>
<dbReference type="PANTHER" id="PTHR30097">
    <property type="entry name" value="CATION EFFLUX SYSTEM PROTEIN CUSB"/>
    <property type="match status" value="1"/>
</dbReference>
<dbReference type="GO" id="GO:0030288">
    <property type="term" value="C:outer membrane-bounded periplasmic space"/>
    <property type="evidence" value="ECO:0007669"/>
    <property type="project" value="TreeGrafter"/>
</dbReference>
<dbReference type="InterPro" id="IPR058792">
    <property type="entry name" value="Beta-barrel_RND_2"/>
</dbReference>
<dbReference type="InterPro" id="IPR011053">
    <property type="entry name" value="Single_hybrid_motif"/>
</dbReference>
<dbReference type="EMBL" id="JACSQS010000009">
    <property type="protein sequence ID" value="MBD7954607.1"/>
    <property type="molecule type" value="Genomic_DNA"/>
</dbReference>
<dbReference type="Pfam" id="PF25975">
    <property type="entry name" value="CzcB_C"/>
    <property type="match status" value="1"/>
</dbReference>
<organism evidence="7 8">
    <name type="scientific">Stenotrophomonas lacuserhaii</name>
    <dbReference type="NCBI Taxonomy" id="2760084"/>
    <lineage>
        <taxon>Bacteria</taxon>
        <taxon>Pseudomonadati</taxon>
        <taxon>Pseudomonadota</taxon>
        <taxon>Gammaproteobacteria</taxon>
        <taxon>Lysobacterales</taxon>
        <taxon>Lysobacteraceae</taxon>
        <taxon>Stenotrophomonas</taxon>
    </lineage>
</organism>
<evidence type="ECO:0000256" key="2">
    <source>
        <dbReference type="ARBA" id="ARBA00022448"/>
    </source>
</evidence>
<gene>
    <name evidence="7" type="ORF">H9654_10395</name>
</gene>
<dbReference type="GO" id="GO:0016020">
    <property type="term" value="C:membrane"/>
    <property type="evidence" value="ECO:0007669"/>
    <property type="project" value="InterPro"/>
</dbReference>
<feature type="domain" description="CusB-like beta-barrel" evidence="4">
    <location>
        <begin position="215"/>
        <end position="288"/>
    </location>
</feature>
<feature type="compositionally biased region" description="Polar residues" evidence="3">
    <location>
        <begin position="37"/>
        <end position="52"/>
    </location>
</feature>
<dbReference type="NCBIfam" id="TIGR01730">
    <property type="entry name" value="RND_mfp"/>
    <property type="match status" value="1"/>
</dbReference>
<feature type="compositionally biased region" description="Low complexity" evidence="3">
    <location>
        <begin position="1"/>
        <end position="17"/>
    </location>
</feature>
<keyword evidence="8" id="KW-1185">Reference proteome</keyword>
<dbReference type="Proteomes" id="UP000636938">
    <property type="component" value="Unassembled WGS sequence"/>
</dbReference>
<keyword evidence="2" id="KW-0813">Transport</keyword>
<dbReference type="InterPro" id="IPR006143">
    <property type="entry name" value="RND_pump_MFP"/>
</dbReference>
<dbReference type="Pfam" id="PF25973">
    <property type="entry name" value="BSH_CzcB"/>
    <property type="match status" value="1"/>
</dbReference>
<dbReference type="AlphaFoldDB" id="A0A8X8FQ81"/>
<name>A0A8X8FQ81_9GAMM</name>
<feature type="compositionally biased region" description="Basic and acidic residues" evidence="3">
    <location>
        <begin position="80"/>
        <end position="95"/>
    </location>
</feature>
<evidence type="ECO:0000259" key="5">
    <source>
        <dbReference type="Pfam" id="PF25973"/>
    </source>
</evidence>
<dbReference type="CDD" id="cd06850">
    <property type="entry name" value="biotinyl_domain"/>
    <property type="match status" value="1"/>
</dbReference>
<evidence type="ECO:0000313" key="7">
    <source>
        <dbReference type="EMBL" id="MBD7954607.1"/>
    </source>
</evidence>
<dbReference type="GO" id="GO:0060003">
    <property type="term" value="P:copper ion export"/>
    <property type="evidence" value="ECO:0007669"/>
    <property type="project" value="TreeGrafter"/>
</dbReference>
<evidence type="ECO:0000259" key="6">
    <source>
        <dbReference type="Pfam" id="PF25975"/>
    </source>
</evidence>
<comment type="caution">
    <text evidence="7">The sequence shown here is derived from an EMBL/GenBank/DDBJ whole genome shotgun (WGS) entry which is preliminary data.</text>
</comment>
<feature type="domain" description="CzcB-like barrel-sandwich hybrid" evidence="5">
    <location>
        <begin position="139"/>
        <end position="212"/>
    </location>
</feature>
<dbReference type="FunFam" id="2.40.420.20:FF:000006">
    <property type="entry name" value="RND family efflux transporter MFP subunit"/>
    <property type="match status" value="1"/>
</dbReference>
<dbReference type="Pfam" id="PF25954">
    <property type="entry name" value="Beta-barrel_RND_2"/>
    <property type="match status" value="1"/>
</dbReference>
<protein>
    <submittedName>
        <fullName evidence="7">Efflux RND transporter periplasmic adaptor subunit</fullName>
    </submittedName>
</protein>
<dbReference type="GO" id="GO:0022857">
    <property type="term" value="F:transmembrane transporter activity"/>
    <property type="evidence" value="ECO:0007669"/>
    <property type="project" value="InterPro"/>
</dbReference>
<dbReference type="InterPro" id="IPR058647">
    <property type="entry name" value="BSH_CzcB-like"/>
</dbReference>
<dbReference type="GO" id="GO:0046914">
    <property type="term" value="F:transition metal ion binding"/>
    <property type="evidence" value="ECO:0007669"/>
    <property type="project" value="TreeGrafter"/>
</dbReference>
<dbReference type="InterPro" id="IPR058649">
    <property type="entry name" value="CzcB_C"/>
</dbReference>
<dbReference type="InterPro" id="IPR051909">
    <property type="entry name" value="MFP_Cation_Efflux"/>
</dbReference>
<comment type="similarity">
    <text evidence="1">Belongs to the membrane fusion protein (MFP) (TC 8.A.1) family.</text>
</comment>
<accession>A0A8X8FQ81</accession>
<dbReference type="Gene3D" id="2.40.420.20">
    <property type="match status" value="1"/>
</dbReference>
<dbReference type="PANTHER" id="PTHR30097:SF4">
    <property type="entry name" value="SLR6042 PROTEIN"/>
    <property type="match status" value="1"/>
</dbReference>
<feature type="region of interest" description="Disordered" evidence="3">
    <location>
        <begin position="1"/>
        <end position="52"/>
    </location>
</feature>
<dbReference type="GO" id="GO:0015679">
    <property type="term" value="P:plasma membrane copper ion transport"/>
    <property type="evidence" value="ECO:0007669"/>
    <property type="project" value="TreeGrafter"/>
</dbReference>
<evidence type="ECO:0000259" key="4">
    <source>
        <dbReference type="Pfam" id="PF25954"/>
    </source>
</evidence>
<dbReference type="Gene3D" id="2.40.30.170">
    <property type="match status" value="1"/>
</dbReference>
<proteinExistence type="inferred from homology"/>